<sequence>MKSGLPTDIISNLVVEILIRLRGLIFIPLITATLGLAAFGVYSQILAITRLLQLIFGLGLHYSLIRFAKSNEDDLAEIYYSILVISIISGVVVYGLLYLFATTISSLTLGTVEYAAVIQIGGFLVVTRILLKLQEDFYRSRSHLKRYSIIRGVEAYGIIGIVLLVLFVFEGTLEELFLGIVGVEVLISGILQVLIANDIGWSVPRFEKTVDHLRYAIPFAFSHLASTISGRIDRILVGSFLGPAAVGVYSAAYQLAVSITIYTFPIRTVYFPEISELFENDRRDEIKLLLDTGSRYFLLIAVPSIAGLYTLTPDLVAILLETSAEVPSNYLVATIAVGIALRGLDRIIATTLNAAKKNVLAAKIRYLGAGLNTVMNILLIPILGVFGAAITTSLTYGLTFCLVFVFVRRIIPVKFPLLTILRTTFAALLMVAVLETGIVHSIPAKIITGVASYTAVTVAVGELTKDDVDKLYNEIVATS</sequence>
<feature type="transmembrane region" description="Helical" evidence="6">
    <location>
        <begin position="21"/>
        <end position="39"/>
    </location>
</feature>
<feature type="transmembrane region" description="Helical" evidence="6">
    <location>
        <begin position="45"/>
        <end position="65"/>
    </location>
</feature>
<evidence type="ECO:0000313" key="7">
    <source>
        <dbReference type="EMBL" id="AEH38937.1"/>
    </source>
</evidence>
<feature type="transmembrane region" description="Helical" evidence="6">
    <location>
        <begin position="176"/>
        <end position="196"/>
    </location>
</feature>
<evidence type="ECO:0000256" key="3">
    <source>
        <dbReference type="ARBA" id="ARBA00022692"/>
    </source>
</evidence>
<dbReference type="HOGENOM" id="CLU_022017_5_1_2"/>
<feature type="transmembrane region" description="Helical" evidence="6">
    <location>
        <begin position="326"/>
        <end position="344"/>
    </location>
</feature>
<dbReference type="CDD" id="cd13128">
    <property type="entry name" value="MATE_Wzx_like"/>
    <property type="match status" value="1"/>
</dbReference>
<keyword evidence="4 6" id="KW-1133">Transmembrane helix</keyword>
<feature type="transmembrane region" description="Helical" evidence="6">
    <location>
        <begin position="77"/>
        <end position="100"/>
    </location>
</feature>
<feature type="transmembrane region" description="Helical" evidence="6">
    <location>
        <begin position="296"/>
        <end position="320"/>
    </location>
</feature>
<keyword evidence="5 6" id="KW-0472">Membrane</keyword>
<evidence type="ECO:0000256" key="1">
    <source>
        <dbReference type="ARBA" id="ARBA00004651"/>
    </source>
</evidence>
<reference evidence="8" key="1">
    <citation type="journal article" date="2012" name="Stand. Genomic Sci.">
        <title>Complete genome sequence of Halopiger xanaduensis type strain (SH-6(T)).</title>
        <authorList>
            <person name="Anderson I."/>
            <person name="Tindall B.J."/>
            <person name="Rohde M."/>
            <person name="Lucas S."/>
            <person name="Han J."/>
            <person name="Lapidus A."/>
            <person name="Cheng J.F."/>
            <person name="Goodwin L."/>
            <person name="Pitluck S."/>
            <person name="Peters L."/>
            <person name="Pati A."/>
            <person name="Mikhailova N."/>
            <person name="Pagani I."/>
            <person name="Teshima H."/>
            <person name="Han C."/>
            <person name="Tapia R."/>
            <person name="Land M."/>
            <person name="Woyke T."/>
            <person name="Klenk H.P."/>
            <person name="Kyrpides N."/>
            <person name="Ivanova N."/>
        </authorList>
    </citation>
    <scope>NUCLEOTIDE SEQUENCE [LARGE SCALE GENOMIC DNA]</scope>
    <source>
        <strain evidence="8">DSM 18323 / JCM 14033 / SH-6</strain>
        <plasmid evidence="8">Plasmid pHALXA01</plasmid>
    </source>
</reference>
<evidence type="ECO:0000256" key="2">
    <source>
        <dbReference type="ARBA" id="ARBA00022475"/>
    </source>
</evidence>
<gene>
    <name evidence="7" type="ordered locus">Halxa_0334</name>
</gene>
<evidence type="ECO:0000256" key="6">
    <source>
        <dbReference type="SAM" id="Phobius"/>
    </source>
</evidence>
<dbReference type="KEGG" id="hxa:Halxa_0334"/>
<dbReference type="PANTHER" id="PTHR30250:SF11">
    <property type="entry name" value="O-ANTIGEN TRANSPORTER-RELATED"/>
    <property type="match status" value="1"/>
</dbReference>
<keyword evidence="8" id="KW-1185">Reference proteome</keyword>
<accession>F8DD50</accession>
<keyword evidence="7" id="KW-0614">Plasmid</keyword>
<evidence type="ECO:0000313" key="8">
    <source>
        <dbReference type="Proteomes" id="UP000006794"/>
    </source>
</evidence>
<feature type="transmembrane region" description="Helical" evidence="6">
    <location>
        <begin position="419"/>
        <end position="439"/>
    </location>
</feature>
<dbReference type="Proteomes" id="UP000006794">
    <property type="component" value="Plasmid pHALXA01"/>
</dbReference>
<comment type="subcellular location">
    <subcellularLocation>
        <location evidence="1">Cell membrane</location>
        <topology evidence="1">Multi-pass membrane protein</topology>
    </subcellularLocation>
</comment>
<name>F8DD50_HALXS</name>
<feature type="transmembrane region" description="Helical" evidence="6">
    <location>
        <begin position="389"/>
        <end position="407"/>
    </location>
</feature>
<dbReference type="Pfam" id="PF01943">
    <property type="entry name" value="Polysacc_synt"/>
    <property type="match status" value="1"/>
</dbReference>
<dbReference type="RefSeq" id="WP_013875665.1">
    <property type="nucleotide sequence ID" value="NC_015658.1"/>
</dbReference>
<dbReference type="InterPro" id="IPR050833">
    <property type="entry name" value="Poly_Biosynth_Transport"/>
</dbReference>
<dbReference type="AlphaFoldDB" id="F8DD50"/>
<dbReference type="EMBL" id="CP002840">
    <property type="protein sequence ID" value="AEH38937.1"/>
    <property type="molecule type" value="Genomic_DNA"/>
</dbReference>
<feature type="transmembrane region" description="Helical" evidence="6">
    <location>
        <begin position="112"/>
        <end position="131"/>
    </location>
</feature>
<keyword evidence="3 6" id="KW-0812">Transmembrane</keyword>
<evidence type="ECO:0000256" key="5">
    <source>
        <dbReference type="ARBA" id="ARBA00023136"/>
    </source>
</evidence>
<keyword evidence="2" id="KW-1003">Cell membrane</keyword>
<proteinExistence type="predicted"/>
<dbReference type="GO" id="GO:0005886">
    <property type="term" value="C:plasma membrane"/>
    <property type="evidence" value="ECO:0007669"/>
    <property type="project" value="UniProtKB-SubCell"/>
</dbReference>
<dbReference type="OrthoDB" id="112053at2157"/>
<dbReference type="GeneID" id="10795205"/>
<geneLocation type="plasmid" evidence="7 8">
    <name>pHALXA01</name>
</geneLocation>
<evidence type="ECO:0000256" key="4">
    <source>
        <dbReference type="ARBA" id="ARBA00022989"/>
    </source>
</evidence>
<dbReference type="PANTHER" id="PTHR30250">
    <property type="entry name" value="PST FAMILY PREDICTED COLANIC ACID TRANSPORTER"/>
    <property type="match status" value="1"/>
</dbReference>
<dbReference type="InterPro" id="IPR002797">
    <property type="entry name" value="Polysacc_synth"/>
</dbReference>
<organism evidence="7 8">
    <name type="scientific">Halopiger xanaduensis (strain DSM 18323 / JCM 14033 / SH-6)</name>
    <dbReference type="NCBI Taxonomy" id="797210"/>
    <lineage>
        <taxon>Archaea</taxon>
        <taxon>Methanobacteriati</taxon>
        <taxon>Methanobacteriota</taxon>
        <taxon>Stenosarchaea group</taxon>
        <taxon>Halobacteria</taxon>
        <taxon>Halobacteriales</taxon>
        <taxon>Natrialbaceae</taxon>
        <taxon>Halopiger</taxon>
    </lineage>
</organism>
<feature type="transmembrane region" description="Helical" evidence="6">
    <location>
        <begin position="152"/>
        <end position="170"/>
    </location>
</feature>
<protein>
    <submittedName>
        <fullName evidence="7">Polysaccharide biosynthesis protein</fullName>
    </submittedName>
</protein>